<evidence type="ECO:0000256" key="1">
    <source>
        <dbReference type="ARBA" id="ARBA00004370"/>
    </source>
</evidence>
<keyword evidence="3" id="KW-1133">Transmembrane helix</keyword>
<evidence type="ECO:0000313" key="7">
    <source>
        <dbReference type="Proteomes" id="UP000637643"/>
    </source>
</evidence>
<keyword evidence="4" id="KW-0732">Signal</keyword>
<dbReference type="Pfam" id="PF00144">
    <property type="entry name" value="Beta-lactamase"/>
    <property type="match status" value="1"/>
</dbReference>
<evidence type="ECO:0000256" key="3">
    <source>
        <dbReference type="SAM" id="Phobius"/>
    </source>
</evidence>
<dbReference type="InterPro" id="IPR050491">
    <property type="entry name" value="AmpC-like"/>
</dbReference>
<feature type="transmembrane region" description="Helical" evidence="3">
    <location>
        <begin position="391"/>
        <end position="411"/>
    </location>
</feature>
<dbReference type="PANTHER" id="PTHR46825:SF11">
    <property type="entry name" value="PENICILLIN-BINDING PROTEIN 4"/>
    <property type="match status" value="1"/>
</dbReference>
<evidence type="ECO:0000313" key="6">
    <source>
        <dbReference type="EMBL" id="GGF69294.1"/>
    </source>
</evidence>
<feature type="transmembrane region" description="Helical" evidence="3">
    <location>
        <begin position="465"/>
        <end position="491"/>
    </location>
</feature>
<feature type="chain" id="PRO_5037380635" evidence="4">
    <location>
        <begin position="28"/>
        <end position="521"/>
    </location>
</feature>
<reference evidence="6" key="1">
    <citation type="journal article" date="2014" name="Int. J. Syst. Evol. Microbiol.">
        <title>Complete genome sequence of Corynebacterium casei LMG S-19264T (=DSM 44701T), isolated from a smear-ripened cheese.</title>
        <authorList>
            <consortium name="US DOE Joint Genome Institute (JGI-PGF)"/>
            <person name="Walter F."/>
            <person name="Albersmeier A."/>
            <person name="Kalinowski J."/>
            <person name="Ruckert C."/>
        </authorList>
    </citation>
    <scope>NUCLEOTIDE SEQUENCE</scope>
    <source>
        <strain evidence="6">CGMCC 1.16134</strain>
    </source>
</reference>
<keyword evidence="6" id="KW-0378">Hydrolase</keyword>
<feature type="signal peptide" evidence="4">
    <location>
        <begin position="1"/>
        <end position="27"/>
    </location>
</feature>
<dbReference type="Proteomes" id="UP000637643">
    <property type="component" value="Unassembled WGS sequence"/>
</dbReference>
<keyword evidence="2 3" id="KW-0472">Membrane</keyword>
<evidence type="ECO:0000256" key="4">
    <source>
        <dbReference type="SAM" id="SignalP"/>
    </source>
</evidence>
<keyword evidence="3" id="KW-0812">Transmembrane</keyword>
<dbReference type="GO" id="GO:0016020">
    <property type="term" value="C:membrane"/>
    <property type="evidence" value="ECO:0007669"/>
    <property type="project" value="UniProtKB-SubCell"/>
</dbReference>
<feature type="transmembrane region" description="Helical" evidence="3">
    <location>
        <begin position="432"/>
        <end position="453"/>
    </location>
</feature>
<protein>
    <submittedName>
        <fullName evidence="6">Serine hydrolase</fullName>
    </submittedName>
</protein>
<dbReference type="PANTHER" id="PTHR46825">
    <property type="entry name" value="D-ALANYL-D-ALANINE-CARBOXYPEPTIDASE/ENDOPEPTIDASE AMPH"/>
    <property type="match status" value="1"/>
</dbReference>
<evidence type="ECO:0000256" key="2">
    <source>
        <dbReference type="ARBA" id="ARBA00023136"/>
    </source>
</evidence>
<dbReference type="InterPro" id="IPR001466">
    <property type="entry name" value="Beta-lactam-related"/>
</dbReference>
<dbReference type="SUPFAM" id="SSF56601">
    <property type="entry name" value="beta-lactamase/transpeptidase-like"/>
    <property type="match status" value="1"/>
</dbReference>
<dbReference type="AlphaFoldDB" id="A0A917C3S5"/>
<comment type="caution">
    <text evidence="6">The sequence shown here is derived from an EMBL/GenBank/DDBJ whole genome shotgun (WGS) entry which is preliminary data.</text>
</comment>
<dbReference type="GO" id="GO:0016787">
    <property type="term" value="F:hydrolase activity"/>
    <property type="evidence" value="ECO:0007669"/>
    <property type="project" value="UniProtKB-KW"/>
</dbReference>
<sequence>MNRLLITLLCACMLLGTTLLPTDSANAAGSGIPVESVDEYVLQMMDSADLPGVSIAVLKDGETYVKGYGEADTSRNIPVTPDTLFEVGSNSKAFTGVGLLLLVERGLVDLEAPVTRYLPWLELRTEEGAAEPTVAHFLYQTSGLGSNSVALIDPSTGDTALQDTVRGLSEKPLWYHPGAQFLYSTGNYDVLGAIIETVSGMSYESYMSAEVLGPLGLRQTSAGRVDLTAGKEVSQGYKPGLVGNRAYEAPVYRGNTPAGYILSSAADLSLWLSYQLTPAEAPPELREAITRAQISDETVKATETPPYTMPFHYGGGWLVFDNGDHSLFTHGGNNPNFSSYILFDPAQQTGVAVLGNRNTTATYAICQGLYALQQGLKPAAAPMDTIDAANVAGRIILMICVVLCLWMIYLCGRDLRLIRKGVRIRRRPSSALYIKTAGFVILAAVAVGVAWYLPKLLFWGYPWRFIVVWAPFTIAPAMISIAITGILFPALRLLKMWFPQRPEVQTDRRAHLRVIEEEVTL</sequence>
<dbReference type="Gene3D" id="3.40.710.10">
    <property type="entry name" value="DD-peptidase/beta-lactamase superfamily"/>
    <property type="match status" value="1"/>
</dbReference>
<feature type="domain" description="Beta-lactamase-related" evidence="5">
    <location>
        <begin position="37"/>
        <end position="363"/>
    </location>
</feature>
<proteinExistence type="predicted"/>
<comment type="subcellular location">
    <subcellularLocation>
        <location evidence="1">Membrane</location>
    </subcellularLocation>
</comment>
<reference evidence="6" key="2">
    <citation type="submission" date="2020-09" db="EMBL/GenBank/DDBJ databases">
        <authorList>
            <person name="Sun Q."/>
            <person name="Zhou Y."/>
        </authorList>
    </citation>
    <scope>NUCLEOTIDE SEQUENCE</scope>
    <source>
        <strain evidence="6">CGMCC 1.16134</strain>
    </source>
</reference>
<evidence type="ECO:0000259" key="5">
    <source>
        <dbReference type="Pfam" id="PF00144"/>
    </source>
</evidence>
<organism evidence="6 7">
    <name type="scientific">Paenibacillus albidus</name>
    <dbReference type="NCBI Taxonomy" id="2041023"/>
    <lineage>
        <taxon>Bacteria</taxon>
        <taxon>Bacillati</taxon>
        <taxon>Bacillota</taxon>
        <taxon>Bacilli</taxon>
        <taxon>Bacillales</taxon>
        <taxon>Paenibacillaceae</taxon>
        <taxon>Paenibacillus</taxon>
    </lineage>
</organism>
<keyword evidence="7" id="KW-1185">Reference proteome</keyword>
<dbReference type="EMBL" id="BMKR01000004">
    <property type="protein sequence ID" value="GGF69294.1"/>
    <property type="molecule type" value="Genomic_DNA"/>
</dbReference>
<dbReference type="InterPro" id="IPR012338">
    <property type="entry name" value="Beta-lactam/transpept-like"/>
</dbReference>
<dbReference type="RefSeq" id="WP_189023072.1">
    <property type="nucleotide sequence ID" value="NZ_BMKR01000004.1"/>
</dbReference>
<name>A0A917C3S5_9BACL</name>
<accession>A0A917C3S5</accession>
<gene>
    <name evidence="6" type="ORF">GCM10010912_12990</name>
</gene>